<dbReference type="InterPro" id="IPR045471">
    <property type="entry name" value="DUF6494"/>
</dbReference>
<comment type="caution">
    <text evidence="1">The sequence shown here is derived from an EMBL/GenBank/DDBJ whole genome shotgun (WGS) entry which is preliminary data.</text>
</comment>
<gene>
    <name evidence="1" type="ORF">HHL11_09840</name>
</gene>
<proteinExistence type="predicted"/>
<accession>A0A848H3F9</accession>
<organism evidence="1 2">
    <name type="scientific">Ramlibacter agri</name>
    <dbReference type="NCBI Taxonomy" id="2728837"/>
    <lineage>
        <taxon>Bacteria</taxon>
        <taxon>Pseudomonadati</taxon>
        <taxon>Pseudomonadota</taxon>
        <taxon>Betaproteobacteria</taxon>
        <taxon>Burkholderiales</taxon>
        <taxon>Comamonadaceae</taxon>
        <taxon>Ramlibacter</taxon>
    </lineage>
</organism>
<dbReference type="RefSeq" id="WP_169418214.1">
    <property type="nucleotide sequence ID" value="NZ_JABBFX010000001.1"/>
</dbReference>
<evidence type="ECO:0000313" key="1">
    <source>
        <dbReference type="EMBL" id="NML44049.1"/>
    </source>
</evidence>
<dbReference type="Proteomes" id="UP000541185">
    <property type="component" value="Unassembled WGS sequence"/>
</dbReference>
<evidence type="ECO:0000313" key="2">
    <source>
        <dbReference type="Proteomes" id="UP000541185"/>
    </source>
</evidence>
<reference evidence="1 2" key="1">
    <citation type="submission" date="2020-04" db="EMBL/GenBank/DDBJ databases">
        <title>Ramlibacter sp. G-1-2-2 isolated from soil.</title>
        <authorList>
            <person name="Dahal R.H."/>
        </authorList>
    </citation>
    <scope>NUCLEOTIDE SEQUENCE [LARGE SCALE GENOMIC DNA]</scope>
    <source>
        <strain evidence="1 2">G-1-2-2</strain>
    </source>
</reference>
<dbReference type="AlphaFoldDB" id="A0A848H3F9"/>
<name>A0A848H3F9_9BURK</name>
<dbReference type="EMBL" id="JABBFX010000001">
    <property type="protein sequence ID" value="NML44049.1"/>
    <property type="molecule type" value="Genomic_DNA"/>
</dbReference>
<keyword evidence="2" id="KW-1185">Reference proteome</keyword>
<protein>
    <submittedName>
        <fullName evidence="1">Uncharacterized protein</fullName>
    </submittedName>
</protein>
<dbReference type="Pfam" id="PF20104">
    <property type="entry name" value="DUF6494"/>
    <property type="match status" value="1"/>
</dbReference>
<sequence length="68" mass="7260">MDDDAFNMSLRKFLKYVGVSSQREIEAAVASALQAGALKGDETLAAKMTLEIPGAKLQVSFDGEIKLA</sequence>